<dbReference type="PROSITE" id="PS50231">
    <property type="entry name" value="RICIN_B_LECTIN"/>
    <property type="match status" value="1"/>
</dbReference>
<organism evidence="1 2">
    <name type="scientific">Prorocentrum cordatum</name>
    <dbReference type="NCBI Taxonomy" id="2364126"/>
    <lineage>
        <taxon>Eukaryota</taxon>
        <taxon>Sar</taxon>
        <taxon>Alveolata</taxon>
        <taxon>Dinophyceae</taxon>
        <taxon>Prorocentrales</taxon>
        <taxon>Prorocentraceae</taxon>
        <taxon>Prorocentrum</taxon>
    </lineage>
</organism>
<protein>
    <recommendedName>
        <fullName evidence="3">Cellulase</fullName>
    </recommendedName>
</protein>
<name>A0ABN9TQ57_9DINO</name>
<accession>A0ABN9TQ57</accession>
<proteinExistence type="predicted"/>
<keyword evidence="2" id="KW-1185">Reference proteome</keyword>
<gene>
    <name evidence="1" type="ORF">PCOR1329_LOCUS41210</name>
</gene>
<dbReference type="Proteomes" id="UP001189429">
    <property type="component" value="Unassembled WGS sequence"/>
</dbReference>
<feature type="non-terminal residue" evidence="1">
    <location>
        <position position="1"/>
    </location>
</feature>
<evidence type="ECO:0000313" key="2">
    <source>
        <dbReference type="Proteomes" id="UP001189429"/>
    </source>
</evidence>
<reference evidence="1" key="1">
    <citation type="submission" date="2023-10" db="EMBL/GenBank/DDBJ databases">
        <authorList>
            <person name="Chen Y."/>
            <person name="Shah S."/>
            <person name="Dougan E. K."/>
            <person name="Thang M."/>
            <person name="Chan C."/>
        </authorList>
    </citation>
    <scope>NUCLEOTIDE SEQUENCE [LARGE SCALE GENOMIC DNA]</scope>
</reference>
<evidence type="ECO:0008006" key="3">
    <source>
        <dbReference type="Google" id="ProtNLM"/>
    </source>
</evidence>
<comment type="caution">
    <text evidence="1">The sequence shown here is derived from an EMBL/GenBank/DDBJ whole genome shotgun (WGS) entry which is preliminary data.</text>
</comment>
<dbReference type="EMBL" id="CAUYUJ010014959">
    <property type="protein sequence ID" value="CAK0848206.1"/>
    <property type="molecule type" value="Genomic_DNA"/>
</dbReference>
<sequence length="597" mass="65105">CGSCNCMTEWNYDGDADGVMESYEGCSATADWDQSWCYVQGGSNCNQALDSTVAGETRKWRECGSCNCMTEWNYDGDADGFMESYEGCSATADWDQSWCYVQGGSNCNQALNSTVAGETRKWRECGSCNCMTEWNYDGDADGVMESYEGCSATADWDQSWCYVQGGSNCNQALDSTVAGETRKWRECGSCNCMTEWNYDGDADGVMESYEGCSATADWDQSWCYVQGGSNCNQAQDSTVAGETRKWRECGSCNCMTEWNYDGDGDGVKESYEGCSATAESDQSWCYVQGGSNCNQAQDSTVAGETRKWRECGSCNCMTEWNYDGDADGVMESYEGCSATADWDQSWCYVQGGSNCNQYLNSTVAGETRKWRECGSCNCMTEWNYDGDGDGVKESYEGCSATADSDQSWCYVQGGSNCNQALNSTVAGETRKWRECGSCNCMTEWNYDGDADGVMESYEGCSATADWNQSWCYVQGGSNCDQALDSTVASETRKWRECGSCNCMTEWNYDGDADGVMESYEGCSATADWNQTWCYVQGGSNCNQALDSTVAGETRKWLECTPSTPSPTPAPDIESASGVGEPTMTAAIIAVILSTACA</sequence>
<evidence type="ECO:0000313" key="1">
    <source>
        <dbReference type="EMBL" id="CAK0848206.1"/>
    </source>
</evidence>